<protein>
    <submittedName>
        <fullName evidence="1">Uncharacterized protein</fullName>
    </submittedName>
</protein>
<evidence type="ECO:0000313" key="2">
    <source>
        <dbReference type="Proteomes" id="UP000027135"/>
    </source>
</evidence>
<dbReference type="EMBL" id="KK852636">
    <property type="protein sequence ID" value="KDR19719.1"/>
    <property type="molecule type" value="Genomic_DNA"/>
</dbReference>
<accession>A0A067R8D4</accession>
<sequence>MIGQADVFVTFLFSYYDNYRSHLRTVFETDGVNRQRVEYRWSDPKIVNFKEHQNLAAELDCDKSEKSRVFINLDPLQQETFLSEATLTVEGK</sequence>
<name>A0A067R8D4_ZOONE</name>
<dbReference type="InParanoid" id="A0A067R8D4"/>
<proteinExistence type="predicted"/>
<organism evidence="1 2">
    <name type="scientific">Zootermopsis nevadensis</name>
    <name type="common">Dampwood termite</name>
    <dbReference type="NCBI Taxonomy" id="136037"/>
    <lineage>
        <taxon>Eukaryota</taxon>
        <taxon>Metazoa</taxon>
        <taxon>Ecdysozoa</taxon>
        <taxon>Arthropoda</taxon>
        <taxon>Hexapoda</taxon>
        <taxon>Insecta</taxon>
        <taxon>Pterygota</taxon>
        <taxon>Neoptera</taxon>
        <taxon>Polyneoptera</taxon>
        <taxon>Dictyoptera</taxon>
        <taxon>Blattodea</taxon>
        <taxon>Blattoidea</taxon>
        <taxon>Termitoidae</taxon>
        <taxon>Termopsidae</taxon>
        <taxon>Zootermopsis</taxon>
    </lineage>
</organism>
<keyword evidence="2" id="KW-1185">Reference proteome</keyword>
<dbReference type="Proteomes" id="UP000027135">
    <property type="component" value="Unassembled WGS sequence"/>
</dbReference>
<gene>
    <name evidence="1" type="ORF">L798_05750</name>
</gene>
<evidence type="ECO:0000313" key="1">
    <source>
        <dbReference type="EMBL" id="KDR19719.1"/>
    </source>
</evidence>
<reference evidence="1 2" key="1">
    <citation type="journal article" date="2014" name="Nat. Commun.">
        <title>Molecular traces of alternative social organization in a termite genome.</title>
        <authorList>
            <person name="Terrapon N."/>
            <person name="Li C."/>
            <person name="Robertson H.M."/>
            <person name="Ji L."/>
            <person name="Meng X."/>
            <person name="Booth W."/>
            <person name="Chen Z."/>
            <person name="Childers C.P."/>
            <person name="Glastad K.M."/>
            <person name="Gokhale K."/>
            <person name="Gowin J."/>
            <person name="Gronenberg W."/>
            <person name="Hermansen R.A."/>
            <person name="Hu H."/>
            <person name="Hunt B.G."/>
            <person name="Huylmans A.K."/>
            <person name="Khalil S.M."/>
            <person name="Mitchell R.D."/>
            <person name="Munoz-Torres M.C."/>
            <person name="Mustard J.A."/>
            <person name="Pan H."/>
            <person name="Reese J.T."/>
            <person name="Scharf M.E."/>
            <person name="Sun F."/>
            <person name="Vogel H."/>
            <person name="Xiao J."/>
            <person name="Yang W."/>
            <person name="Yang Z."/>
            <person name="Yang Z."/>
            <person name="Zhou J."/>
            <person name="Zhu J."/>
            <person name="Brent C.S."/>
            <person name="Elsik C.G."/>
            <person name="Goodisman M.A."/>
            <person name="Liberles D.A."/>
            <person name="Roe R.M."/>
            <person name="Vargo E.L."/>
            <person name="Vilcinskas A."/>
            <person name="Wang J."/>
            <person name="Bornberg-Bauer E."/>
            <person name="Korb J."/>
            <person name="Zhang G."/>
            <person name="Liebig J."/>
        </authorList>
    </citation>
    <scope>NUCLEOTIDE SEQUENCE [LARGE SCALE GENOMIC DNA]</scope>
    <source>
        <tissue evidence="1">Whole organism</tissue>
    </source>
</reference>
<dbReference type="AlphaFoldDB" id="A0A067R8D4"/>